<evidence type="ECO:0000259" key="2">
    <source>
        <dbReference type="PROSITE" id="PS50235"/>
    </source>
</evidence>
<dbReference type="PROSITE" id="PS00973">
    <property type="entry name" value="USP_2"/>
    <property type="match status" value="1"/>
</dbReference>
<proteinExistence type="predicted"/>
<dbReference type="GO" id="GO:0005634">
    <property type="term" value="C:nucleus"/>
    <property type="evidence" value="ECO:0007669"/>
    <property type="project" value="TreeGrafter"/>
</dbReference>
<accession>A0AAD9MR79</accession>
<reference evidence="3" key="1">
    <citation type="journal article" date="2023" name="Mol. Biol. Evol.">
        <title>Third-Generation Sequencing Reveals the Adaptive Role of the Epigenome in Three Deep-Sea Polychaetes.</title>
        <authorList>
            <person name="Perez M."/>
            <person name="Aroh O."/>
            <person name="Sun Y."/>
            <person name="Lan Y."/>
            <person name="Juniper S.K."/>
            <person name="Young C.R."/>
            <person name="Angers B."/>
            <person name="Qian P.Y."/>
        </authorList>
    </citation>
    <scope>NUCLEOTIDE SEQUENCE</scope>
    <source>
        <strain evidence="3">P08H-3</strain>
    </source>
</reference>
<dbReference type="InterPro" id="IPR028889">
    <property type="entry name" value="USP"/>
</dbReference>
<dbReference type="Proteomes" id="UP001208570">
    <property type="component" value="Unassembled WGS sequence"/>
</dbReference>
<dbReference type="Pfam" id="PF00443">
    <property type="entry name" value="UCH"/>
    <property type="match status" value="1"/>
</dbReference>
<sequence>MFGLGDLFYEDDSSHSTNSTDCHCKQNNINVYGGQPLPASSKLSSGLCGIYNQGATCYMNSLLQTLVMTPEFRESLFGLDVKEIGTLTKENNHKKVRVIPLKLQHLFARLLLLNAQAASTGELTNSFGWNKNEELIQHDVQELNRILFSAIEESLVGTSGQDMIRNLYHGAIVNKIICDQCGKTSERQEDFLDLCVTVSGSNSLEQSLSRYYIQTETLSGNNQYRCGSCNRLVNAKKASAAKIRHLPPLLTVSLLRFRFDFQKQERYKETNRFAFPLQLDMSPYVEDVSTADDTVYELFSVVNHSGGAYGGHYTAYIRDIDRLGHWTHPNDEDIQVAPDPKSGKVDLIECDSPLELIQVILNKSPDKGMPVDTLCMEINKQTGVSWNKRFKGRYGPINKFLKKHTDRFLTSTNNYVCLHTATLSNGVGRASTNNSCGDTKPGTKEVITTKRTRMRSPPPEAGYCWFHFNDSRVRPVRTKELEKLYSGKSSAYMLFYRRTCLQRPPEARNSPEYMVPKHLIQLIQEENQDLDKERLMYEVKMNMILIKLLFPQLLTLKDGALQTKDNALSYVELAVDKRKSVSDLLQQIEETYGELLFGGFMVHFAKLLPAGIHVYYCVSDQQDKVIADMEIVDNGFLLVWDGKQINGDKIYMGASNEPILVAIICPEHKQLNHAFRKSLTVGQLKHEMCSLMGQDPHKTVISHVAATGDDMDVSQLLPEHQDKTLDELNITNGDRFLLEDSSDKTKPRILFVPSFWTADLVLDISVEATEWKLMTVGELKTKVLSEIHGKGLEDCVCRLRPEDDNLGLLPPVPECARLCESGIKANNKMVLERGVAPQTDQLCLTFTPDKPDANQQNVEVMISGHKTIGDLLYVIIEQAGKQGTDWHLRRTNWCGEAADLLDDLGLTLVECQLKSGDHLLLEEGLLPPKGYIKLNIELYPAAVAKSNYVDVLSSLTKGVNGLVSPHKDSTAGKAPVNLGEIVIPLSDTVEDLKLMILTLSEGDNLLVPTIDFLRVRLVDEGQLTTVLKDHKQTLQRLKLSNDITLGVQVLKDEENMSNNDILLEIKLHIPGTRAYLPSSELIWNTTNSTTPDSLRHAIASHLSLPADRLIMAKYYPSKYDWIILEDESQHKNNHPRDKKKGHKKVNLKQAPYYIKDGSIIGVKDLDYEKENLDDFSTQNDIDGKERHRLEAEQRKKRREQLRAAATTLNSGFGKGHKEMAIKIHVDNFR</sequence>
<dbReference type="GO" id="GO:0005829">
    <property type="term" value="C:cytosol"/>
    <property type="evidence" value="ECO:0007669"/>
    <property type="project" value="TreeGrafter"/>
</dbReference>
<feature type="region of interest" description="Disordered" evidence="1">
    <location>
        <begin position="1175"/>
        <end position="1196"/>
    </location>
</feature>
<dbReference type="GO" id="GO:0016579">
    <property type="term" value="P:protein deubiquitination"/>
    <property type="evidence" value="ECO:0007669"/>
    <property type="project" value="InterPro"/>
</dbReference>
<feature type="compositionally biased region" description="Basic and acidic residues" evidence="1">
    <location>
        <begin position="1181"/>
        <end position="1193"/>
    </location>
</feature>
<dbReference type="PROSITE" id="PS50235">
    <property type="entry name" value="USP_3"/>
    <property type="match status" value="1"/>
</dbReference>
<dbReference type="InterPro" id="IPR029071">
    <property type="entry name" value="Ubiquitin-like_domsf"/>
</dbReference>
<dbReference type="InterPro" id="IPR050164">
    <property type="entry name" value="Peptidase_C19"/>
</dbReference>
<dbReference type="PANTHER" id="PTHR24006:SF842">
    <property type="entry name" value="UBIQUITIN CARBOXYL-TERMINAL HYDROLASE 40"/>
    <property type="match status" value="1"/>
</dbReference>
<dbReference type="PANTHER" id="PTHR24006">
    <property type="entry name" value="UBIQUITIN CARBOXYL-TERMINAL HYDROLASE"/>
    <property type="match status" value="1"/>
</dbReference>
<dbReference type="InterPro" id="IPR018200">
    <property type="entry name" value="USP_CS"/>
</dbReference>
<dbReference type="SUPFAM" id="SSF54236">
    <property type="entry name" value="Ubiquitin-like"/>
    <property type="match status" value="1"/>
</dbReference>
<dbReference type="EMBL" id="JAODUP010001225">
    <property type="protein sequence ID" value="KAK2140861.1"/>
    <property type="molecule type" value="Genomic_DNA"/>
</dbReference>
<dbReference type="InterPro" id="IPR001394">
    <property type="entry name" value="Peptidase_C19_UCH"/>
</dbReference>
<evidence type="ECO:0000256" key="1">
    <source>
        <dbReference type="SAM" id="MobiDB-lite"/>
    </source>
</evidence>
<keyword evidence="4" id="KW-1185">Reference proteome</keyword>
<evidence type="ECO:0000313" key="3">
    <source>
        <dbReference type="EMBL" id="KAK2140861.1"/>
    </source>
</evidence>
<dbReference type="Gene3D" id="3.90.70.10">
    <property type="entry name" value="Cysteine proteinases"/>
    <property type="match status" value="2"/>
</dbReference>
<dbReference type="InterPro" id="IPR038765">
    <property type="entry name" value="Papain-like_cys_pep_sf"/>
</dbReference>
<gene>
    <name evidence="3" type="ORF">LSH36_1225g00016</name>
</gene>
<dbReference type="FunFam" id="3.90.70.10:FF:000043">
    <property type="entry name" value="Ubiquitin carboxyl-terminal hydrolase 40"/>
    <property type="match status" value="1"/>
</dbReference>
<organism evidence="3 4">
    <name type="scientific">Paralvinella palmiformis</name>
    <dbReference type="NCBI Taxonomy" id="53620"/>
    <lineage>
        <taxon>Eukaryota</taxon>
        <taxon>Metazoa</taxon>
        <taxon>Spiralia</taxon>
        <taxon>Lophotrochozoa</taxon>
        <taxon>Annelida</taxon>
        <taxon>Polychaeta</taxon>
        <taxon>Sedentaria</taxon>
        <taxon>Canalipalpata</taxon>
        <taxon>Terebellida</taxon>
        <taxon>Terebelliformia</taxon>
        <taxon>Alvinellidae</taxon>
        <taxon>Paralvinella</taxon>
    </lineage>
</organism>
<dbReference type="PROSITE" id="PS00972">
    <property type="entry name" value="USP_1"/>
    <property type="match status" value="1"/>
</dbReference>
<name>A0AAD9MR79_9ANNE</name>
<comment type="caution">
    <text evidence="3">The sequence shown here is derived from an EMBL/GenBank/DDBJ whole genome shotgun (WGS) entry which is preliminary data.</text>
</comment>
<evidence type="ECO:0000313" key="4">
    <source>
        <dbReference type="Proteomes" id="UP001208570"/>
    </source>
</evidence>
<dbReference type="AlphaFoldDB" id="A0AAD9MR79"/>
<dbReference type="Pfam" id="PF25822">
    <property type="entry name" value="UBL_USP40"/>
    <property type="match status" value="1"/>
</dbReference>
<protein>
    <recommendedName>
        <fullName evidence="2">USP domain-containing protein</fullName>
    </recommendedName>
</protein>
<dbReference type="SUPFAM" id="SSF54001">
    <property type="entry name" value="Cysteine proteinases"/>
    <property type="match status" value="1"/>
</dbReference>
<feature type="domain" description="USP" evidence="2">
    <location>
        <begin position="48"/>
        <end position="499"/>
    </location>
</feature>
<dbReference type="GO" id="GO:0004843">
    <property type="term" value="F:cysteine-type deubiquitinase activity"/>
    <property type="evidence" value="ECO:0007669"/>
    <property type="project" value="InterPro"/>
</dbReference>
<dbReference type="InterPro" id="IPR057763">
    <property type="entry name" value="UBL_USP40"/>
</dbReference>